<name>A0A8J3QC05_9ACTN</name>
<dbReference type="AlphaFoldDB" id="A0A8J3QC05"/>
<dbReference type="InterPro" id="IPR036388">
    <property type="entry name" value="WH-like_DNA-bd_sf"/>
</dbReference>
<dbReference type="NCBIfam" id="NF033788">
    <property type="entry name" value="HTH_metalloreg"/>
    <property type="match status" value="1"/>
</dbReference>
<dbReference type="InterPro" id="IPR001845">
    <property type="entry name" value="HTH_ArsR_DNA-bd_dom"/>
</dbReference>
<evidence type="ECO:0000256" key="3">
    <source>
        <dbReference type="ARBA" id="ARBA00023163"/>
    </source>
</evidence>
<dbReference type="Proteomes" id="UP000612899">
    <property type="component" value="Unassembled WGS sequence"/>
</dbReference>
<sequence>MAGHCQPPHSEDRWAYPETMVAHDNAVHGVLSCEEAATLAALCHALAHPVRLQIVSLIQAAAEGECSQTELLPYFPISQPALRKHLVVLVDAGILVCDRRGNWAWYRLQLPALYQLVQRLPGNGSYTSI</sequence>
<dbReference type="EMBL" id="BONY01000034">
    <property type="protein sequence ID" value="GIH07142.1"/>
    <property type="molecule type" value="Genomic_DNA"/>
</dbReference>
<dbReference type="Pfam" id="PF12840">
    <property type="entry name" value="HTH_20"/>
    <property type="match status" value="1"/>
</dbReference>
<dbReference type="PRINTS" id="PR00778">
    <property type="entry name" value="HTHARSR"/>
</dbReference>
<keyword evidence="2" id="KW-0238">DNA-binding</keyword>
<keyword evidence="6" id="KW-1185">Reference proteome</keyword>
<dbReference type="SUPFAM" id="SSF46785">
    <property type="entry name" value="Winged helix' DNA-binding domain"/>
    <property type="match status" value="1"/>
</dbReference>
<gene>
    <name evidence="5" type="ORF">Rhe02_52090</name>
</gene>
<dbReference type="GO" id="GO:0003700">
    <property type="term" value="F:DNA-binding transcription factor activity"/>
    <property type="evidence" value="ECO:0007669"/>
    <property type="project" value="InterPro"/>
</dbReference>
<dbReference type="PANTHER" id="PTHR33154:SF18">
    <property type="entry name" value="ARSENICAL RESISTANCE OPERON REPRESSOR"/>
    <property type="match status" value="1"/>
</dbReference>
<evidence type="ECO:0000313" key="6">
    <source>
        <dbReference type="Proteomes" id="UP000612899"/>
    </source>
</evidence>
<comment type="caution">
    <text evidence="5">The sequence shown here is derived from an EMBL/GenBank/DDBJ whole genome shotgun (WGS) entry which is preliminary data.</text>
</comment>
<evidence type="ECO:0000256" key="2">
    <source>
        <dbReference type="ARBA" id="ARBA00023125"/>
    </source>
</evidence>
<dbReference type="PANTHER" id="PTHR33154">
    <property type="entry name" value="TRANSCRIPTIONAL REGULATOR, ARSR FAMILY"/>
    <property type="match status" value="1"/>
</dbReference>
<keyword evidence="1" id="KW-0805">Transcription regulation</keyword>
<feature type="domain" description="HTH arsR-type" evidence="4">
    <location>
        <begin position="31"/>
        <end position="128"/>
    </location>
</feature>
<dbReference type="SMART" id="SM00418">
    <property type="entry name" value="HTH_ARSR"/>
    <property type="match status" value="1"/>
</dbReference>
<evidence type="ECO:0000259" key="4">
    <source>
        <dbReference type="PROSITE" id="PS50987"/>
    </source>
</evidence>
<dbReference type="InterPro" id="IPR011991">
    <property type="entry name" value="ArsR-like_HTH"/>
</dbReference>
<dbReference type="PROSITE" id="PS50987">
    <property type="entry name" value="HTH_ARSR_2"/>
    <property type="match status" value="1"/>
</dbReference>
<organism evidence="5 6">
    <name type="scientific">Rhizocola hellebori</name>
    <dbReference type="NCBI Taxonomy" id="1392758"/>
    <lineage>
        <taxon>Bacteria</taxon>
        <taxon>Bacillati</taxon>
        <taxon>Actinomycetota</taxon>
        <taxon>Actinomycetes</taxon>
        <taxon>Micromonosporales</taxon>
        <taxon>Micromonosporaceae</taxon>
        <taxon>Rhizocola</taxon>
    </lineage>
</organism>
<protein>
    <recommendedName>
        <fullName evidence="4">HTH arsR-type domain-containing protein</fullName>
    </recommendedName>
</protein>
<dbReference type="InterPro" id="IPR036390">
    <property type="entry name" value="WH_DNA-bd_sf"/>
</dbReference>
<proteinExistence type="predicted"/>
<keyword evidence="3" id="KW-0804">Transcription</keyword>
<accession>A0A8J3QC05</accession>
<reference evidence="5" key="1">
    <citation type="submission" date="2021-01" db="EMBL/GenBank/DDBJ databases">
        <title>Whole genome shotgun sequence of Rhizocola hellebori NBRC 109834.</title>
        <authorList>
            <person name="Komaki H."/>
            <person name="Tamura T."/>
        </authorList>
    </citation>
    <scope>NUCLEOTIDE SEQUENCE</scope>
    <source>
        <strain evidence="5">NBRC 109834</strain>
    </source>
</reference>
<evidence type="ECO:0000256" key="1">
    <source>
        <dbReference type="ARBA" id="ARBA00023015"/>
    </source>
</evidence>
<dbReference type="CDD" id="cd00090">
    <property type="entry name" value="HTH_ARSR"/>
    <property type="match status" value="1"/>
</dbReference>
<dbReference type="InterPro" id="IPR051081">
    <property type="entry name" value="HTH_MetalResp_TranReg"/>
</dbReference>
<dbReference type="GO" id="GO:0003677">
    <property type="term" value="F:DNA binding"/>
    <property type="evidence" value="ECO:0007669"/>
    <property type="project" value="UniProtKB-KW"/>
</dbReference>
<dbReference type="Gene3D" id="1.10.10.10">
    <property type="entry name" value="Winged helix-like DNA-binding domain superfamily/Winged helix DNA-binding domain"/>
    <property type="match status" value="1"/>
</dbReference>
<evidence type="ECO:0000313" key="5">
    <source>
        <dbReference type="EMBL" id="GIH07142.1"/>
    </source>
</evidence>